<keyword evidence="1" id="KW-0732">Signal</keyword>
<evidence type="ECO:0000313" key="2">
    <source>
        <dbReference type="EMBL" id="RCK63868.1"/>
    </source>
</evidence>
<dbReference type="EMBL" id="QLNQ01000023">
    <property type="protein sequence ID" value="RCK63868.1"/>
    <property type="molecule type" value="Genomic_DNA"/>
</dbReference>
<name>A0A367YDD6_9ASCO</name>
<comment type="caution">
    <text evidence="2">The sequence shown here is derived from an EMBL/GenBank/DDBJ whole genome shotgun (WGS) entry which is preliminary data.</text>
</comment>
<proteinExistence type="predicted"/>
<sequence length="240" mass="27588">MRPILHLLLLATITAFKVFPYTRQPYLNTNLLMAYKSTMQSVSTYQDIDLQGTHNKSRIFHVESTHSFIFNEQLLSEIYPFQPRPRRPQYVEVSYAHATSSNRHRAWVKFGRCIPNHSHSRATYRQGWSVDVGSGVTFRLDFSSFLGGVGPTFKTENNMDFGVGGVIVCEVEPGNTLQFAILVDSFDVENVRFREVKFLKTGLKKVYEKGKGWMTFPKYRLVNKNNIQLACFTDPKVLNC</sequence>
<gene>
    <name evidence="2" type="ORF">Cantr_10563</name>
</gene>
<feature type="chain" id="PRO_5016975748" evidence="1">
    <location>
        <begin position="16"/>
        <end position="240"/>
    </location>
</feature>
<reference evidence="2 3" key="1">
    <citation type="submission" date="2018-06" db="EMBL/GenBank/DDBJ databases">
        <title>Whole genome sequencing of Candida tropicalis (genome annotated by CSBL at Korea University).</title>
        <authorList>
            <person name="Ahn J."/>
        </authorList>
    </citation>
    <scope>NUCLEOTIDE SEQUENCE [LARGE SCALE GENOMIC DNA]</scope>
    <source>
        <strain evidence="2 3">ATCC 20962</strain>
    </source>
</reference>
<dbReference type="AlphaFoldDB" id="A0A367YDD6"/>
<accession>A0A367YDD6</accession>
<dbReference type="OrthoDB" id="4001493at2759"/>
<feature type="signal peptide" evidence="1">
    <location>
        <begin position="1"/>
        <end position="15"/>
    </location>
</feature>
<protein>
    <submittedName>
        <fullName evidence="2">Uncharacterized protein</fullName>
    </submittedName>
</protein>
<evidence type="ECO:0000256" key="1">
    <source>
        <dbReference type="SAM" id="SignalP"/>
    </source>
</evidence>
<organism evidence="2 3">
    <name type="scientific">Candida viswanathii</name>
    <dbReference type="NCBI Taxonomy" id="5486"/>
    <lineage>
        <taxon>Eukaryota</taxon>
        <taxon>Fungi</taxon>
        <taxon>Dikarya</taxon>
        <taxon>Ascomycota</taxon>
        <taxon>Saccharomycotina</taxon>
        <taxon>Pichiomycetes</taxon>
        <taxon>Debaryomycetaceae</taxon>
        <taxon>Candida/Lodderomyces clade</taxon>
        <taxon>Candida</taxon>
    </lineage>
</organism>
<keyword evidence="3" id="KW-1185">Reference proteome</keyword>
<dbReference type="Proteomes" id="UP000253472">
    <property type="component" value="Unassembled WGS sequence"/>
</dbReference>
<evidence type="ECO:0000313" key="3">
    <source>
        <dbReference type="Proteomes" id="UP000253472"/>
    </source>
</evidence>